<dbReference type="OrthoDB" id="8955194at2759"/>
<dbReference type="GO" id="GO:0003676">
    <property type="term" value="F:nucleic acid binding"/>
    <property type="evidence" value="ECO:0007669"/>
    <property type="project" value="InterPro"/>
</dbReference>
<comment type="caution">
    <text evidence="2">The sequence shown here is derived from an EMBL/GenBank/DDBJ whole genome shotgun (WGS) entry which is preliminary data.</text>
</comment>
<dbReference type="InterPro" id="IPR036397">
    <property type="entry name" value="RNaseH_sf"/>
</dbReference>
<dbReference type="InterPro" id="IPR012337">
    <property type="entry name" value="RNaseH-like_sf"/>
</dbReference>
<feature type="region of interest" description="Disordered" evidence="1">
    <location>
        <begin position="1"/>
        <end position="21"/>
    </location>
</feature>
<proteinExistence type="predicted"/>
<sequence length="105" mass="11396">MCRWPRTEGTAYLNTSHGAKDPETGRVGIGVIVPLFGVRRSERLDDGLSVFTAEMVAIILALQWIEEVTPDRAVICTDSASALGSLTAPKSCREDLIMEDITDST</sequence>
<dbReference type="Gene3D" id="3.30.420.10">
    <property type="entry name" value="Ribonuclease H-like superfamily/Ribonuclease H"/>
    <property type="match status" value="1"/>
</dbReference>
<dbReference type="Proteomes" id="UP001152622">
    <property type="component" value="Chromosome 9"/>
</dbReference>
<reference evidence="2" key="1">
    <citation type="journal article" date="2023" name="Science">
        <title>Genome structures resolve the early diversification of teleost fishes.</title>
        <authorList>
            <person name="Parey E."/>
            <person name="Louis A."/>
            <person name="Montfort J."/>
            <person name="Bouchez O."/>
            <person name="Roques C."/>
            <person name="Iampietro C."/>
            <person name="Lluch J."/>
            <person name="Castinel A."/>
            <person name="Donnadieu C."/>
            <person name="Desvignes T."/>
            <person name="Floi Bucao C."/>
            <person name="Jouanno E."/>
            <person name="Wen M."/>
            <person name="Mejri S."/>
            <person name="Dirks R."/>
            <person name="Jansen H."/>
            <person name="Henkel C."/>
            <person name="Chen W.J."/>
            <person name="Zahm M."/>
            <person name="Cabau C."/>
            <person name="Klopp C."/>
            <person name="Thompson A.W."/>
            <person name="Robinson-Rechavi M."/>
            <person name="Braasch I."/>
            <person name="Lecointre G."/>
            <person name="Bobe J."/>
            <person name="Postlethwait J.H."/>
            <person name="Berthelot C."/>
            <person name="Roest Crollius H."/>
            <person name="Guiguen Y."/>
        </authorList>
    </citation>
    <scope>NUCLEOTIDE SEQUENCE</scope>
    <source>
        <strain evidence="2">WJC10195</strain>
    </source>
</reference>
<organism evidence="2 3">
    <name type="scientific">Synaphobranchus kaupii</name>
    <name type="common">Kaup's arrowtooth eel</name>
    <dbReference type="NCBI Taxonomy" id="118154"/>
    <lineage>
        <taxon>Eukaryota</taxon>
        <taxon>Metazoa</taxon>
        <taxon>Chordata</taxon>
        <taxon>Craniata</taxon>
        <taxon>Vertebrata</taxon>
        <taxon>Euteleostomi</taxon>
        <taxon>Actinopterygii</taxon>
        <taxon>Neopterygii</taxon>
        <taxon>Teleostei</taxon>
        <taxon>Anguilliformes</taxon>
        <taxon>Synaphobranchidae</taxon>
        <taxon>Synaphobranchus</taxon>
    </lineage>
</organism>
<evidence type="ECO:0000256" key="1">
    <source>
        <dbReference type="SAM" id="MobiDB-lite"/>
    </source>
</evidence>
<gene>
    <name evidence="2" type="ORF">SKAU_G00251380</name>
</gene>
<dbReference type="AlphaFoldDB" id="A0A9Q1F2X5"/>
<dbReference type="EMBL" id="JAINUF010000009">
    <property type="protein sequence ID" value="KAJ8350008.1"/>
    <property type="molecule type" value="Genomic_DNA"/>
</dbReference>
<protein>
    <recommendedName>
        <fullName evidence="4">RNase H type-1 domain-containing protein</fullName>
    </recommendedName>
</protein>
<keyword evidence="3" id="KW-1185">Reference proteome</keyword>
<evidence type="ECO:0008006" key="4">
    <source>
        <dbReference type="Google" id="ProtNLM"/>
    </source>
</evidence>
<dbReference type="SUPFAM" id="SSF53098">
    <property type="entry name" value="Ribonuclease H-like"/>
    <property type="match status" value="1"/>
</dbReference>
<evidence type="ECO:0000313" key="2">
    <source>
        <dbReference type="EMBL" id="KAJ8350008.1"/>
    </source>
</evidence>
<evidence type="ECO:0000313" key="3">
    <source>
        <dbReference type="Proteomes" id="UP001152622"/>
    </source>
</evidence>
<accession>A0A9Q1F2X5</accession>
<name>A0A9Q1F2X5_SYNKA</name>